<dbReference type="PANTHER" id="PTHR10465">
    <property type="entry name" value="TRANSMEMBRANE GTPASE FZO1"/>
    <property type="match status" value="1"/>
</dbReference>
<keyword evidence="6" id="KW-0472">Membrane</keyword>
<protein>
    <recommendedName>
        <fullName evidence="7">Dynamin-type G domain-containing protein</fullName>
    </recommendedName>
</protein>
<keyword evidence="5" id="KW-0342">GTP-binding</keyword>
<evidence type="ECO:0000256" key="2">
    <source>
        <dbReference type="ARBA" id="ARBA00022741"/>
    </source>
</evidence>
<accession>A0ABX9TXI5</accession>
<dbReference type="PANTHER" id="PTHR10465:SF0">
    <property type="entry name" value="SARCALUMENIN"/>
    <property type="match status" value="1"/>
</dbReference>
<evidence type="ECO:0000256" key="6">
    <source>
        <dbReference type="ARBA" id="ARBA00023136"/>
    </source>
</evidence>
<proteinExistence type="predicted"/>
<dbReference type="InterPro" id="IPR027417">
    <property type="entry name" value="P-loop_NTPase"/>
</dbReference>
<evidence type="ECO:0000313" key="8">
    <source>
        <dbReference type="EMBL" id="RLL22812.1"/>
    </source>
</evidence>
<keyword evidence="3" id="KW-0378">Hydrolase</keyword>
<dbReference type="Gene3D" id="3.40.50.300">
    <property type="entry name" value="P-loop containing nucleotide triphosphate hydrolases"/>
    <property type="match status" value="1"/>
</dbReference>
<reference evidence="8 9" key="1">
    <citation type="submission" date="2018-09" db="EMBL/GenBank/DDBJ databases">
        <title>The draft genome of Acinetobacter sp. strains.</title>
        <authorList>
            <person name="Qin J."/>
            <person name="Feng Y."/>
            <person name="Zong Z."/>
        </authorList>
    </citation>
    <scope>NUCLEOTIDE SEQUENCE [LARGE SCALE GENOMIC DNA]</scope>
    <source>
        <strain evidence="8 9">WCHAc060005</strain>
    </source>
</reference>
<dbReference type="InterPro" id="IPR045063">
    <property type="entry name" value="Dynamin_N"/>
</dbReference>
<feature type="domain" description="Dynamin-type G" evidence="7">
    <location>
        <begin position="58"/>
        <end position="396"/>
    </location>
</feature>
<evidence type="ECO:0000313" key="9">
    <source>
        <dbReference type="Proteomes" id="UP000280271"/>
    </source>
</evidence>
<keyword evidence="2" id="KW-0547">Nucleotide-binding</keyword>
<dbReference type="Pfam" id="PF00350">
    <property type="entry name" value="Dynamin_N"/>
    <property type="match status" value="1"/>
</dbReference>
<dbReference type="PROSITE" id="PS51718">
    <property type="entry name" value="G_DYNAMIN_2"/>
    <property type="match status" value="1"/>
</dbReference>
<sequence>MKNTVIQSLRVDVQALLQLGQKTIQQIVDQKFLINTEFDEASAYQAIEVLRGEHIKLEELEMVLAVVGTMKAGKSTTINAIVGTEILPNRNAPMTAIPTLIKHTQGQKRPRFIFSEKASQPINQLVQDLKKAFKDKNYQQELERLKSDYDLYELVEKIQKGIKVVNRALDEHRVIKALQAINDLVRIAPKFGLVFPFDQYQEIDQLPVIEVEFAHLKETEENVGKLILLDTPGPNEAEQAHLRPLLQDQLKKASAVLAVMDYTQLKSEADAQVRDDLKAISNIAQDRVYALVNKFDNCDRNGIQESDVKEFVEGLTDGLIKKHNIYPVSARFAYLANRARHNCLEDGSLPDIEDAAWVEDFYQEAGLRRESHRTPERIAEGIEDLWGDSKFTQPLKEVIEVAHDKAALIALESALDKLANYTNQLNPVISAFDKSIYLENRESEKIVLDLQNDLTEIENILDRKENLVNDQWRNTIKSLREKHTRIFKKYMQVLRLIRQREDLNEILSTMTLVNKSTQILKKRLVDIA</sequence>
<comment type="caution">
    <text evidence="8">The sequence shown here is derived from an EMBL/GenBank/DDBJ whole genome shotgun (WGS) entry which is preliminary data.</text>
</comment>
<comment type="subcellular location">
    <subcellularLocation>
        <location evidence="1">Membrane</location>
    </subcellularLocation>
</comment>
<evidence type="ECO:0000256" key="5">
    <source>
        <dbReference type="ARBA" id="ARBA00023134"/>
    </source>
</evidence>
<evidence type="ECO:0000256" key="3">
    <source>
        <dbReference type="ARBA" id="ARBA00022801"/>
    </source>
</evidence>
<keyword evidence="9" id="KW-1185">Reference proteome</keyword>
<dbReference type="InterPro" id="IPR027094">
    <property type="entry name" value="Mitofusin_fam"/>
</dbReference>
<dbReference type="Proteomes" id="UP000280271">
    <property type="component" value="Unassembled WGS sequence"/>
</dbReference>
<keyword evidence="4" id="KW-0175">Coiled coil</keyword>
<dbReference type="RefSeq" id="WP_120376015.1">
    <property type="nucleotide sequence ID" value="NZ_RCHC01000005.1"/>
</dbReference>
<gene>
    <name evidence="8" type="ORF">D9K81_06340</name>
</gene>
<dbReference type="InterPro" id="IPR030381">
    <property type="entry name" value="G_DYNAMIN_dom"/>
</dbReference>
<evidence type="ECO:0000256" key="1">
    <source>
        <dbReference type="ARBA" id="ARBA00004370"/>
    </source>
</evidence>
<evidence type="ECO:0000259" key="7">
    <source>
        <dbReference type="PROSITE" id="PS51718"/>
    </source>
</evidence>
<name>A0ABX9TXI5_9GAMM</name>
<organism evidence="8 9">
    <name type="scientific">Acinetobacter chengduensis</name>
    <dbReference type="NCBI Taxonomy" id="2420890"/>
    <lineage>
        <taxon>Bacteria</taxon>
        <taxon>Pseudomonadati</taxon>
        <taxon>Pseudomonadota</taxon>
        <taxon>Gammaproteobacteria</taxon>
        <taxon>Moraxellales</taxon>
        <taxon>Moraxellaceae</taxon>
        <taxon>Acinetobacter</taxon>
    </lineage>
</organism>
<dbReference type="EMBL" id="RCHC01000005">
    <property type="protein sequence ID" value="RLL22812.1"/>
    <property type="molecule type" value="Genomic_DNA"/>
</dbReference>
<dbReference type="SUPFAM" id="SSF52540">
    <property type="entry name" value="P-loop containing nucleoside triphosphate hydrolases"/>
    <property type="match status" value="1"/>
</dbReference>
<evidence type="ECO:0000256" key="4">
    <source>
        <dbReference type="ARBA" id="ARBA00023054"/>
    </source>
</evidence>